<proteinExistence type="predicted"/>
<dbReference type="InterPro" id="IPR032466">
    <property type="entry name" value="Metal_Hydrolase"/>
</dbReference>
<keyword evidence="2" id="KW-1185">Reference proteome</keyword>
<dbReference type="PANTHER" id="PTHR46124">
    <property type="entry name" value="D-AMINOACYL-TRNA DEACYLASE"/>
    <property type="match status" value="1"/>
</dbReference>
<evidence type="ECO:0000313" key="2">
    <source>
        <dbReference type="Proteomes" id="UP001597461"/>
    </source>
</evidence>
<sequence>MDFLDIHTHKTAIQKGVTSIQSLSLTNDIFLAMPKTKPISVGLHPWFAKIDHLEFQMKYLTVVANQTNVKQIGECGLDRLRGENLENQIIILEKQIELAEKIQKPLILHCVKCFSELIAVKERLKVKVPMIIHGFNKNEALGKQLLDKGFMLSFGTAALKAASGAAKLIENTDHFFLETDDSDISIQEIYQAAAILKKCSVDELKARIFADWNKLNLKN</sequence>
<dbReference type="PIRSF" id="PIRSF005902">
    <property type="entry name" value="DNase_TatD"/>
    <property type="match status" value="1"/>
</dbReference>
<dbReference type="InterPro" id="IPR001130">
    <property type="entry name" value="TatD-like"/>
</dbReference>
<dbReference type="EMBL" id="JBHULL010000009">
    <property type="protein sequence ID" value="MFD2583129.1"/>
    <property type="molecule type" value="Genomic_DNA"/>
</dbReference>
<reference evidence="2" key="1">
    <citation type="journal article" date="2019" name="Int. J. Syst. Evol. Microbiol.">
        <title>The Global Catalogue of Microorganisms (GCM) 10K type strain sequencing project: providing services to taxonomists for standard genome sequencing and annotation.</title>
        <authorList>
            <consortium name="The Broad Institute Genomics Platform"/>
            <consortium name="The Broad Institute Genome Sequencing Center for Infectious Disease"/>
            <person name="Wu L."/>
            <person name="Ma J."/>
        </authorList>
    </citation>
    <scope>NUCLEOTIDE SEQUENCE [LARGE SCALE GENOMIC DNA]</scope>
    <source>
        <strain evidence="2">KCTC 42866</strain>
    </source>
</reference>
<dbReference type="PANTHER" id="PTHR46124:SF3">
    <property type="entry name" value="HYDROLASE"/>
    <property type="match status" value="1"/>
</dbReference>
<gene>
    <name evidence="1" type="ORF">ACFSR6_11570</name>
</gene>
<dbReference type="Pfam" id="PF01026">
    <property type="entry name" value="TatD_DNase"/>
    <property type="match status" value="1"/>
</dbReference>
<keyword evidence="1" id="KW-0378">Hydrolase</keyword>
<dbReference type="GO" id="GO:0016787">
    <property type="term" value="F:hydrolase activity"/>
    <property type="evidence" value="ECO:0007669"/>
    <property type="project" value="UniProtKB-KW"/>
</dbReference>
<dbReference type="SUPFAM" id="SSF51556">
    <property type="entry name" value="Metallo-dependent hydrolases"/>
    <property type="match status" value="1"/>
</dbReference>
<dbReference type="RefSeq" id="WP_379078895.1">
    <property type="nucleotide sequence ID" value="NZ_JBHULL010000009.1"/>
</dbReference>
<name>A0ABW5MKW4_9SPHI</name>
<dbReference type="Gene3D" id="3.20.20.140">
    <property type="entry name" value="Metal-dependent hydrolases"/>
    <property type="match status" value="1"/>
</dbReference>
<evidence type="ECO:0000313" key="1">
    <source>
        <dbReference type="EMBL" id="MFD2583129.1"/>
    </source>
</evidence>
<organism evidence="1 2">
    <name type="scientific">Pedobacter vanadiisoli</name>
    <dbReference type="NCBI Taxonomy" id="1761975"/>
    <lineage>
        <taxon>Bacteria</taxon>
        <taxon>Pseudomonadati</taxon>
        <taxon>Bacteroidota</taxon>
        <taxon>Sphingobacteriia</taxon>
        <taxon>Sphingobacteriales</taxon>
        <taxon>Sphingobacteriaceae</taxon>
        <taxon>Pedobacter</taxon>
    </lineage>
</organism>
<dbReference type="Proteomes" id="UP001597461">
    <property type="component" value="Unassembled WGS sequence"/>
</dbReference>
<comment type="caution">
    <text evidence="1">The sequence shown here is derived from an EMBL/GenBank/DDBJ whole genome shotgun (WGS) entry which is preliminary data.</text>
</comment>
<accession>A0ABW5MKW4</accession>
<protein>
    <submittedName>
        <fullName evidence="1">TatD family hydrolase</fullName>
    </submittedName>
</protein>